<dbReference type="OrthoDB" id="117402at2"/>
<accession>A0A2M8WSW1</accession>
<dbReference type="GO" id="GO:0016853">
    <property type="term" value="F:isomerase activity"/>
    <property type="evidence" value="ECO:0007669"/>
    <property type="project" value="UniProtKB-KW"/>
</dbReference>
<dbReference type="InterPro" id="IPR036249">
    <property type="entry name" value="Thioredoxin-like_sf"/>
</dbReference>
<keyword evidence="1" id="KW-1133">Transmembrane helix</keyword>
<dbReference type="CDD" id="cd02972">
    <property type="entry name" value="DsbA_family"/>
    <property type="match status" value="1"/>
</dbReference>
<name>A0A2M8WSW1_9MICO</name>
<dbReference type="Pfam" id="PF13462">
    <property type="entry name" value="Thioredoxin_4"/>
    <property type="match status" value="1"/>
</dbReference>
<keyword evidence="1" id="KW-0472">Membrane</keyword>
<organism evidence="3 4">
    <name type="scientific">Luteimicrobium subarcticum</name>
    <dbReference type="NCBI Taxonomy" id="620910"/>
    <lineage>
        <taxon>Bacteria</taxon>
        <taxon>Bacillati</taxon>
        <taxon>Actinomycetota</taxon>
        <taxon>Actinomycetes</taxon>
        <taxon>Micrococcales</taxon>
        <taxon>Luteimicrobium</taxon>
    </lineage>
</organism>
<dbReference type="EMBL" id="PGTZ01000007">
    <property type="protein sequence ID" value="PJI93978.1"/>
    <property type="molecule type" value="Genomic_DNA"/>
</dbReference>
<dbReference type="SUPFAM" id="SSF52833">
    <property type="entry name" value="Thioredoxin-like"/>
    <property type="match status" value="1"/>
</dbReference>
<sequence>MPDQNLTKAQRRDAARAEALELRKAQERRERRNRTITFVVLGVLVVAVAVAVVLIMKANKDANTPKALSEVTAPKTANSIDDGGGVPFGKDGVAGTTTDGAVTVDLYYDYMCPVCGQFEKVNQADIDSMRAAGEITFVAHPVTFLDDRSQGTEYSTRAANAFATVADAEPDKALALHEALYANRPEENTKGPTDDQIKSIAEQAGVSDKVADTFTDKKFSDWADAWTTQILGDKDLANPSSGSFGTPTILINGKMWGTNAEWNTAGALKAAVEAAAKG</sequence>
<feature type="transmembrane region" description="Helical" evidence="1">
    <location>
        <begin position="36"/>
        <end position="56"/>
    </location>
</feature>
<evidence type="ECO:0000256" key="1">
    <source>
        <dbReference type="SAM" id="Phobius"/>
    </source>
</evidence>
<dbReference type="RefSeq" id="WP_100349586.1">
    <property type="nucleotide sequence ID" value="NZ_PGTZ01000007.1"/>
</dbReference>
<evidence type="ECO:0000313" key="3">
    <source>
        <dbReference type="EMBL" id="PJI93978.1"/>
    </source>
</evidence>
<dbReference type="InterPro" id="IPR012336">
    <property type="entry name" value="Thioredoxin-like_fold"/>
</dbReference>
<keyword evidence="1" id="KW-0812">Transmembrane</keyword>
<feature type="domain" description="Thioredoxin-like fold" evidence="2">
    <location>
        <begin position="99"/>
        <end position="264"/>
    </location>
</feature>
<keyword evidence="3" id="KW-0413">Isomerase</keyword>
<keyword evidence="4" id="KW-1185">Reference proteome</keyword>
<comment type="caution">
    <text evidence="3">The sequence shown here is derived from an EMBL/GenBank/DDBJ whole genome shotgun (WGS) entry which is preliminary data.</text>
</comment>
<dbReference type="Gene3D" id="3.40.30.10">
    <property type="entry name" value="Glutaredoxin"/>
    <property type="match status" value="1"/>
</dbReference>
<proteinExistence type="predicted"/>
<protein>
    <submittedName>
        <fullName evidence="3">Protein-disulfide isomerase</fullName>
    </submittedName>
</protein>
<gene>
    <name evidence="3" type="ORF">CLV34_1460</name>
</gene>
<reference evidence="3 4" key="1">
    <citation type="submission" date="2017-11" db="EMBL/GenBank/DDBJ databases">
        <title>Genomic Encyclopedia of Archaeal and Bacterial Type Strains, Phase II (KMG-II): From Individual Species to Whole Genera.</title>
        <authorList>
            <person name="Goeker M."/>
        </authorList>
    </citation>
    <scope>NUCLEOTIDE SEQUENCE [LARGE SCALE GENOMIC DNA]</scope>
    <source>
        <strain evidence="3 4">DSM 22413</strain>
    </source>
</reference>
<dbReference type="Proteomes" id="UP000231586">
    <property type="component" value="Unassembled WGS sequence"/>
</dbReference>
<evidence type="ECO:0000259" key="2">
    <source>
        <dbReference type="Pfam" id="PF13462"/>
    </source>
</evidence>
<evidence type="ECO:0000313" key="4">
    <source>
        <dbReference type="Proteomes" id="UP000231586"/>
    </source>
</evidence>
<dbReference type="AlphaFoldDB" id="A0A2M8WSW1"/>